<keyword evidence="5" id="KW-1133">Transmembrane helix</keyword>
<name>A0A108UAK8_9GAMM</name>
<dbReference type="PROSITE" id="PS51384">
    <property type="entry name" value="FAD_FR"/>
    <property type="match status" value="1"/>
</dbReference>
<comment type="caution">
    <text evidence="8">The sequence shown here is derived from an EMBL/GenBank/DDBJ whole genome shotgun (WGS) entry which is preliminary data.</text>
</comment>
<evidence type="ECO:0000259" key="6">
    <source>
        <dbReference type="PROSITE" id="PS51085"/>
    </source>
</evidence>
<dbReference type="InterPro" id="IPR017927">
    <property type="entry name" value="FAD-bd_FR_type"/>
</dbReference>
<dbReference type="PROSITE" id="PS51085">
    <property type="entry name" value="2FE2S_FER_2"/>
    <property type="match status" value="1"/>
</dbReference>
<dbReference type="InterPro" id="IPR008333">
    <property type="entry name" value="Cbr1-like_FAD-bd_dom"/>
</dbReference>
<gene>
    <name evidence="8" type="ORF">AZ78_3148</name>
</gene>
<evidence type="ECO:0000259" key="7">
    <source>
        <dbReference type="PROSITE" id="PS51384"/>
    </source>
</evidence>
<dbReference type="AlphaFoldDB" id="A0A108UAK8"/>
<feature type="domain" description="FAD-binding FR-type" evidence="7">
    <location>
        <begin position="332"/>
        <end position="472"/>
    </location>
</feature>
<dbReference type="GO" id="GO:0016491">
    <property type="term" value="F:oxidoreductase activity"/>
    <property type="evidence" value="ECO:0007669"/>
    <property type="project" value="UniProtKB-KW"/>
</dbReference>
<dbReference type="InterPro" id="IPR036010">
    <property type="entry name" value="2Fe-2S_ferredoxin-like_sf"/>
</dbReference>
<dbReference type="EMBL" id="JAJA02000001">
    <property type="protein sequence ID" value="KWS05596.1"/>
    <property type="molecule type" value="Genomic_DNA"/>
</dbReference>
<evidence type="ECO:0000313" key="9">
    <source>
        <dbReference type="Proteomes" id="UP000023435"/>
    </source>
</evidence>
<dbReference type="Gene3D" id="3.10.20.30">
    <property type="match status" value="1"/>
</dbReference>
<dbReference type="Pfam" id="PF00175">
    <property type="entry name" value="NAD_binding_1"/>
    <property type="match status" value="1"/>
</dbReference>
<keyword evidence="3" id="KW-0274">FAD</keyword>
<dbReference type="PANTHER" id="PTHR43644:SF1">
    <property type="entry name" value="NAD(P)H-FLAVIN REDUCTASE"/>
    <property type="match status" value="1"/>
</dbReference>
<evidence type="ECO:0000313" key="8">
    <source>
        <dbReference type="EMBL" id="KWS05596.1"/>
    </source>
</evidence>
<dbReference type="InterPro" id="IPR039261">
    <property type="entry name" value="FNR_nucleotide-bd"/>
</dbReference>
<feature type="domain" description="2Fe-2S ferredoxin-type" evidence="6">
    <location>
        <begin position="234"/>
        <end position="329"/>
    </location>
</feature>
<dbReference type="InterPro" id="IPR001433">
    <property type="entry name" value="OxRdtase_FAD/NAD-bd"/>
</dbReference>
<sequence length="608" mass="67534">MTPWMRWLHKWVGLLIGLQFVLWMASGLMMGLLPHDKVQGHEFRAHAPAPRAWPADVLAAGEVLKQAGSAQVIVSGWLLDRPVYQALDGKRQRLFDARSGRAVVIDRELARALAVASYSGPGKPQTPILLDWTQEVRDHQARSWRVDFDDAQDTTVYLSAQTGEVLEHRNSTWRLFDVFWMLHIMDYANRSNFNNPLVIGAGIGGLWLALTGVWLLVASFHLREFVPQRWRRARELTVYAPNGSKLRTVKAAAGDSVYVALARNGLQLPSNCGGGQSCGLCEVRYRGVPPAPTAADRAHLSESKLKIGHRLACNLPLDADIEVEVAGGASLWTEHEATVELVSAITPFLREIVLKPAQPPGPEYQPGAYLQVHVPDYELPCDRIVRPDEHDGDWAALDLPDTLSNREAVRRSYSLSLPIDATDGRLTLLARFSPGRQDRKRQPPGKGSTYLYTLQPGDRVNFSGPFGDFAIRPNAREKVFIGGGAGMAPLRAMIHALLSQGAQERIHYWYGARVLRDAPYVDEMALLAQRNANFSWHLVLSEAAECDDALVRGLVHEAAHDRLLKDHPALLDCDFYLCGPPAMLAATRQLLHRLGVPDEQVAFDDFKI</sequence>
<feature type="transmembrane region" description="Helical" evidence="5">
    <location>
        <begin position="197"/>
        <end position="222"/>
    </location>
</feature>
<keyword evidence="8" id="KW-0560">Oxidoreductase</keyword>
<dbReference type="GO" id="GO:0051536">
    <property type="term" value="F:iron-sulfur cluster binding"/>
    <property type="evidence" value="ECO:0007669"/>
    <property type="project" value="InterPro"/>
</dbReference>
<accession>A0A108UAK8</accession>
<keyword evidence="2" id="KW-0285">Flavoprotein</keyword>
<dbReference type="SUPFAM" id="SSF54292">
    <property type="entry name" value="2Fe-2S ferredoxin-like"/>
    <property type="match status" value="1"/>
</dbReference>
<evidence type="ECO:0000256" key="5">
    <source>
        <dbReference type="SAM" id="Phobius"/>
    </source>
</evidence>
<dbReference type="InterPro" id="IPR017938">
    <property type="entry name" value="Riboflavin_synthase-like_b-brl"/>
</dbReference>
<evidence type="ECO:0000256" key="2">
    <source>
        <dbReference type="ARBA" id="ARBA00022630"/>
    </source>
</evidence>
<evidence type="ECO:0000256" key="1">
    <source>
        <dbReference type="ARBA" id="ARBA00022448"/>
    </source>
</evidence>
<dbReference type="PANTHER" id="PTHR43644">
    <property type="entry name" value="NA(+)-TRANSLOCATING NADH-QUINONE REDUCTASE SUBUNIT"/>
    <property type="match status" value="1"/>
</dbReference>
<dbReference type="OrthoDB" id="9806195at2"/>
<dbReference type="InterPro" id="IPR001041">
    <property type="entry name" value="2Fe-2S_ferredoxin-type"/>
</dbReference>
<dbReference type="Pfam" id="PF00970">
    <property type="entry name" value="FAD_binding_6"/>
    <property type="match status" value="1"/>
</dbReference>
<evidence type="ECO:0000256" key="4">
    <source>
        <dbReference type="ARBA" id="ARBA00023004"/>
    </source>
</evidence>
<dbReference type="Gene3D" id="2.40.30.10">
    <property type="entry name" value="Translation factors"/>
    <property type="match status" value="1"/>
</dbReference>
<dbReference type="RefSeq" id="WP_036105755.1">
    <property type="nucleotide sequence ID" value="NZ_JAJA02000001.1"/>
</dbReference>
<dbReference type="SUPFAM" id="SSF63380">
    <property type="entry name" value="Riboflavin synthase domain-like"/>
    <property type="match status" value="1"/>
</dbReference>
<proteinExistence type="predicted"/>
<dbReference type="SUPFAM" id="SSF52343">
    <property type="entry name" value="Ferredoxin reductase-like, C-terminal NADP-linked domain"/>
    <property type="match status" value="1"/>
</dbReference>
<dbReference type="EC" id="1.6.5.-" evidence="8"/>
<keyword evidence="1" id="KW-0813">Transport</keyword>
<dbReference type="InterPro" id="IPR012675">
    <property type="entry name" value="Beta-grasp_dom_sf"/>
</dbReference>
<keyword evidence="5" id="KW-0812">Transmembrane</keyword>
<keyword evidence="5" id="KW-0472">Membrane</keyword>
<keyword evidence="9" id="KW-1185">Reference proteome</keyword>
<dbReference type="Gene3D" id="3.40.50.80">
    <property type="entry name" value="Nucleotide-binding domain of ferredoxin-NADP reductase (FNR) module"/>
    <property type="match status" value="1"/>
</dbReference>
<dbReference type="Pfam" id="PF00111">
    <property type="entry name" value="Fer2"/>
    <property type="match status" value="1"/>
</dbReference>
<dbReference type="PRINTS" id="PR00406">
    <property type="entry name" value="CYTB5RDTASE"/>
</dbReference>
<evidence type="ECO:0000256" key="3">
    <source>
        <dbReference type="ARBA" id="ARBA00022827"/>
    </source>
</evidence>
<dbReference type="Proteomes" id="UP000023435">
    <property type="component" value="Unassembled WGS sequence"/>
</dbReference>
<organism evidence="8 9">
    <name type="scientific">Lysobacter capsici AZ78</name>
    <dbReference type="NCBI Taxonomy" id="1444315"/>
    <lineage>
        <taxon>Bacteria</taxon>
        <taxon>Pseudomonadati</taxon>
        <taxon>Pseudomonadota</taxon>
        <taxon>Gammaproteobacteria</taxon>
        <taxon>Lysobacterales</taxon>
        <taxon>Lysobacteraceae</taxon>
        <taxon>Lysobacter</taxon>
    </lineage>
</organism>
<protein>
    <submittedName>
        <fullName evidence="8">Na(+)-translocating NADH-quinone reductase subunit F</fullName>
        <ecNumber evidence="8">1.6.5.-</ecNumber>
    </submittedName>
</protein>
<reference evidence="8 9" key="1">
    <citation type="journal article" date="2014" name="Genome Announc.">
        <title>Draft Genome Sequence of Lysobacter capsici AZ78, a Bacterium Antagonistic to Plant-Pathogenic Oomycetes.</title>
        <authorList>
            <person name="Puopolo G."/>
            <person name="Sonego P."/>
            <person name="Engelen K."/>
            <person name="Pertot I."/>
        </authorList>
    </citation>
    <scope>NUCLEOTIDE SEQUENCE [LARGE SCALE GENOMIC DNA]</scope>
    <source>
        <strain evidence="8 9">AZ78</strain>
    </source>
</reference>
<keyword evidence="4" id="KW-0408">Iron</keyword>